<dbReference type="PANTHER" id="PTHR47959:SF3">
    <property type="entry name" value="ATP-DEPENDENT RNA HELICASE SRMB"/>
    <property type="match status" value="1"/>
</dbReference>
<dbReference type="GO" id="GO:0003724">
    <property type="term" value="F:RNA helicase activity"/>
    <property type="evidence" value="ECO:0007669"/>
    <property type="project" value="InterPro"/>
</dbReference>
<reference evidence="12 13" key="1">
    <citation type="submission" date="2012-06" db="EMBL/GenBank/DDBJ databases">
        <title>Complete sequence of Thiocystis violascens DSM 198.</title>
        <authorList>
            <consortium name="US DOE Joint Genome Institute"/>
            <person name="Lucas S."/>
            <person name="Han J."/>
            <person name="Lapidus A."/>
            <person name="Cheng J.-F."/>
            <person name="Goodwin L."/>
            <person name="Pitluck S."/>
            <person name="Peters L."/>
            <person name="Ovchinnikova G."/>
            <person name="Teshima H."/>
            <person name="Detter J.C."/>
            <person name="Han C."/>
            <person name="Tapia R."/>
            <person name="Land M."/>
            <person name="Hauser L."/>
            <person name="Kyrpides N."/>
            <person name="Ivanova N."/>
            <person name="Pagani I."/>
            <person name="Vogl K."/>
            <person name="Liu Z."/>
            <person name="Frigaard N.-U."/>
            <person name="Bryant D."/>
            <person name="Woyke T."/>
        </authorList>
    </citation>
    <scope>NUCLEOTIDE SEQUENCE [LARGE SCALE GENOMIC DNA]</scope>
    <source>
        <strain evidence="13">ATCC 17096 / DSM 198 / 6111</strain>
    </source>
</reference>
<dbReference type="InterPro" id="IPR050079">
    <property type="entry name" value="DEAD_box_RNA_helicase"/>
</dbReference>
<dbReference type="PROSITE" id="PS51192">
    <property type="entry name" value="HELICASE_ATP_BIND_1"/>
    <property type="match status" value="1"/>
</dbReference>
<dbReference type="PANTHER" id="PTHR47959">
    <property type="entry name" value="ATP-DEPENDENT RNA HELICASE RHLE-RELATED"/>
    <property type="match status" value="1"/>
</dbReference>
<dbReference type="HOGENOM" id="CLU_003041_1_3_6"/>
<evidence type="ECO:0000313" key="13">
    <source>
        <dbReference type="Proteomes" id="UP000006062"/>
    </source>
</evidence>
<dbReference type="GO" id="GO:0005829">
    <property type="term" value="C:cytosol"/>
    <property type="evidence" value="ECO:0007669"/>
    <property type="project" value="TreeGrafter"/>
</dbReference>
<dbReference type="InterPro" id="IPR027417">
    <property type="entry name" value="P-loop_NTPase"/>
</dbReference>
<feature type="compositionally biased region" description="Basic and acidic residues" evidence="8">
    <location>
        <begin position="402"/>
        <end position="421"/>
    </location>
</feature>
<feature type="short sequence motif" description="Q motif" evidence="6">
    <location>
        <begin position="3"/>
        <end position="31"/>
    </location>
</feature>
<evidence type="ECO:0000256" key="1">
    <source>
        <dbReference type="ARBA" id="ARBA00022741"/>
    </source>
</evidence>
<dbReference type="InterPro" id="IPR014001">
    <property type="entry name" value="Helicase_ATP-bd"/>
</dbReference>
<evidence type="ECO:0000256" key="8">
    <source>
        <dbReference type="SAM" id="MobiDB-lite"/>
    </source>
</evidence>
<dbReference type="InterPro" id="IPR044742">
    <property type="entry name" value="DEAD/DEAH_RhlB"/>
</dbReference>
<dbReference type="SMART" id="SM00490">
    <property type="entry name" value="HELICc"/>
    <property type="match status" value="1"/>
</dbReference>
<dbReference type="InterPro" id="IPR014014">
    <property type="entry name" value="RNA_helicase_DEAD_Q_motif"/>
</dbReference>
<dbReference type="RefSeq" id="WP_014778444.1">
    <property type="nucleotide sequence ID" value="NC_018012.1"/>
</dbReference>
<dbReference type="PROSITE" id="PS51194">
    <property type="entry name" value="HELICASE_CTER"/>
    <property type="match status" value="1"/>
</dbReference>
<sequence length="453" mass="49703">MNAHFSEFLLPDALLRGLASEGYETPTPVQSQVIPLAMDGADLLVSAATGSGKTAAFLLPIMQRFLAVPAHAGGTRALILLPTRELARQIYIHFMRLGSFTRLTAGVITGGESKAHQIATLRKNPEILVATPGRMLELLQSGQADLRDLEILVLDEADRMLDMGFADDVLAILGHCRPNRQSLLFSATLHHRGLKDITDRLLRDPQVLAINPVREQHPDIAHQLLLSDGLEHKQRQTLWLLQHETFEKALVFTNTRDGAVALGNFLMGQQQRVAVLHGELDQRERNRVMGLLHSGRVNILIATDLAARGLDVPGVQRVINFDLPRSGDDYLHRTGRTGRAGEQGVALSLVGKSEWNRMESIVRYLNLTAETRAIEGLKAKFQGPTKRKGPGKPTPAMRKARAAAEKPEAPKVKERLRDRKNIGKRRVPTSAHGVEAGHAPLAKRPGDPTKTGG</sequence>
<feature type="domain" description="DEAD-box RNA helicase Q" evidence="11">
    <location>
        <begin position="3"/>
        <end position="31"/>
    </location>
</feature>
<evidence type="ECO:0000259" key="10">
    <source>
        <dbReference type="PROSITE" id="PS51194"/>
    </source>
</evidence>
<evidence type="ECO:0000259" key="9">
    <source>
        <dbReference type="PROSITE" id="PS51192"/>
    </source>
</evidence>
<feature type="domain" description="Helicase C-terminal" evidence="10">
    <location>
        <begin position="233"/>
        <end position="385"/>
    </location>
</feature>
<dbReference type="CDD" id="cd00268">
    <property type="entry name" value="DEADc"/>
    <property type="match status" value="1"/>
</dbReference>
<dbReference type="Pfam" id="PF00270">
    <property type="entry name" value="DEAD"/>
    <property type="match status" value="1"/>
</dbReference>
<evidence type="ECO:0000256" key="5">
    <source>
        <dbReference type="ARBA" id="ARBA00038437"/>
    </source>
</evidence>
<dbReference type="Proteomes" id="UP000006062">
    <property type="component" value="Chromosome"/>
</dbReference>
<dbReference type="STRING" id="765911.Thivi_2031"/>
<comment type="similarity">
    <text evidence="5 7">Belongs to the DEAD box helicase family.</text>
</comment>
<dbReference type="GO" id="GO:0016787">
    <property type="term" value="F:hydrolase activity"/>
    <property type="evidence" value="ECO:0007669"/>
    <property type="project" value="UniProtKB-KW"/>
</dbReference>
<accession>I3YAH0</accession>
<evidence type="ECO:0000256" key="4">
    <source>
        <dbReference type="ARBA" id="ARBA00022840"/>
    </source>
</evidence>
<dbReference type="OrthoDB" id="9805696at2"/>
<dbReference type="SUPFAM" id="SSF52540">
    <property type="entry name" value="P-loop containing nucleoside triphosphate hydrolases"/>
    <property type="match status" value="1"/>
</dbReference>
<dbReference type="KEGG" id="tvi:Thivi_2031"/>
<keyword evidence="13" id="KW-1185">Reference proteome</keyword>
<dbReference type="Pfam" id="PF00271">
    <property type="entry name" value="Helicase_C"/>
    <property type="match status" value="1"/>
</dbReference>
<organism evidence="12 13">
    <name type="scientific">Thiocystis violascens (strain ATCC 17096 / DSM 198 / 6111)</name>
    <name type="common">Chromatium violascens</name>
    <dbReference type="NCBI Taxonomy" id="765911"/>
    <lineage>
        <taxon>Bacteria</taxon>
        <taxon>Pseudomonadati</taxon>
        <taxon>Pseudomonadota</taxon>
        <taxon>Gammaproteobacteria</taxon>
        <taxon>Chromatiales</taxon>
        <taxon>Chromatiaceae</taxon>
        <taxon>Thiocystis</taxon>
    </lineage>
</organism>
<keyword evidence="2 7" id="KW-0378">Hydrolase</keyword>
<protein>
    <submittedName>
        <fullName evidence="12">DNA/RNA helicase, superfamily II</fullName>
    </submittedName>
</protein>
<dbReference type="AlphaFoldDB" id="I3YAH0"/>
<dbReference type="eggNOG" id="COG0513">
    <property type="taxonomic scope" value="Bacteria"/>
</dbReference>
<dbReference type="PROSITE" id="PS00039">
    <property type="entry name" value="DEAD_ATP_HELICASE"/>
    <property type="match status" value="1"/>
</dbReference>
<proteinExistence type="inferred from homology"/>
<evidence type="ECO:0000256" key="2">
    <source>
        <dbReference type="ARBA" id="ARBA00022801"/>
    </source>
</evidence>
<dbReference type="CDD" id="cd18787">
    <property type="entry name" value="SF2_C_DEAD"/>
    <property type="match status" value="1"/>
</dbReference>
<name>I3YAH0_THIV6</name>
<dbReference type="InterPro" id="IPR011545">
    <property type="entry name" value="DEAD/DEAH_box_helicase_dom"/>
</dbReference>
<evidence type="ECO:0000256" key="7">
    <source>
        <dbReference type="RuleBase" id="RU000492"/>
    </source>
</evidence>
<feature type="region of interest" description="Disordered" evidence="8">
    <location>
        <begin position="382"/>
        <end position="453"/>
    </location>
</feature>
<evidence type="ECO:0000256" key="3">
    <source>
        <dbReference type="ARBA" id="ARBA00022806"/>
    </source>
</evidence>
<dbReference type="InterPro" id="IPR001650">
    <property type="entry name" value="Helicase_C-like"/>
</dbReference>
<gene>
    <name evidence="12" type="ordered locus">Thivi_2031</name>
</gene>
<dbReference type="GO" id="GO:0005524">
    <property type="term" value="F:ATP binding"/>
    <property type="evidence" value="ECO:0007669"/>
    <property type="project" value="UniProtKB-KW"/>
</dbReference>
<evidence type="ECO:0000259" key="11">
    <source>
        <dbReference type="PROSITE" id="PS51195"/>
    </source>
</evidence>
<keyword evidence="4 7" id="KW-0067">ATP-binding</keyword>
<dbReference type="EMBL" id="CP003154">
    <property type="protein sequence ID" value="AFL73988.1"/>
    <property type="molecule type" value="Genomic_DNA"/>
</dbReference>
<dbReference type="SMART" id="SM00487">
    <property type="entry name" value="DEXDc"/>
    <property type="match status" value="1"/>
</dbReference>
<feature type="domain" description="Helicase ATP-binding" evidence="9">
    <location>
        <begin position="34"/>
        <end position="207"/>
    </location>
</feature>
<dbReference type="InterPro" id="IPR000629">
    <property type="entry name" value="RNA-helicase_DEAD-box_CS"/>
</dbReference>
<evidence type="ECO:0000256" key="6">
    <source>
        <dbReference type="PROSITE-ProRule" id="PRU00552"/>
    </source>
</evidence>
<dbReference type="GO" id="GO:0003676">
    <property type="term" value="F:nucleic acid binding"/>
    <property type="evidence" value="ECO:0007669"/>
    <property type="project" value="InterPro"/>
</dbReference>
<evidence type="ECO:0000313" key="12">
    <source>
        <dbReference type="EMBL" id="AFL73988.1"/>
    </source>
</evidence>
<keyword evidence="3 7" id="KW-0347">Helicase</keyword>
<keyword evidence="1 7" id="KW-0547">Nucleotide-binding</keyword>
<dbReference type="Gene3D" id="3.40.50.300">
    <property type="entry name" value="P-loop containing nucleotide triphosphate hydrolases"/>
    <property type="match status" value="2"/>
</dbReference>
<dbReference type="PROSITE" id="PS51195">
    <property type="entry name" value="Q_MOTIF"/>
    <property type="match status" value="1"/>
</dbReference>